<dbReference type="EMBL" id="CP025938">
    <property type="protein sequence ID" value="AUS06127.1"/>
    <property type="molecule type" value="Genomic_DNA"/>
</dbReference>
<reference evidence="4" key="1">
    <citation type="submission" date="2018-01" db="EMBL/GenBank/DDBJ databases">
        <title>Complete genome of Tamlana sp. UJ94.</title>
        <authorList>
            <person name="Jung J."/>
            <person name="Chung D."/>
            <person name="Bae S.S."/>
            <person name="Baek K."/>
        </authorList>
    </citation>
    <scope>NUCLEOTIDE SEQUENCE [LARGE SCALE GENOMIC DNA]</scope>
    <source>
        <strain evidence="4">UJ94</strain>
    </source>
</reference>
<dbReference type="InterPro" id="IPR003961">
    <property type="entry name" value="FN3_dom"/>
</dbReference>
<dbReference type="Gene3D" id="2.60.40.10">
    <property type="entry name" value="Immunoglobulins"/>
    <property type="match status" value="2"/>
</dbReference>
<dbReference type="AlphaFoldDB" id="A0A2I7SJR7"/>
<dbReference type="PROSITE" id="PS50853">
    <property type="entry name" value="FN3"/>
    <property type="match status" value="1"/>
</dbReference>
<keyword evidence="1" id="KW-0175">Coiled coil</keyword>
<feature type="domain" description="Fibronectin type-III" evidence="2">
    <location>
        <begin position="292"/>
        <end position="388"/>
    </location>
</feature>
<dbReference type="SUPFAM" id="SSF49265">
    <property type="entry name" value="Fibronectin type III"/>
    <property type="match status" value="1"/>
</dbReference>
<dbReference type="InterPro" id="IPR013783">
    <property type="entry name" value="Ig-like_fold"/>
</dbReference>
<dbReference type="KEGG" id="taj:C1A40_11990"/>
<evidence type="ECO:0000313" key="3">
    <source>
        <dbReference type="EMBL" id="AUS06127.1"/>
    </source>
</evidence>
<proteinExistence type="predicted"/>
<protein>
    <recommendedName>
        <fullName evidence="2">Fibronectin type-III domain-containing protein</fullName>
    </recommendedName>
</protein>
<keyword evidence="4" id="KW-1185">Reference proteome</keyword>
<dbReference type="Proteomes" id="UP000236592">
    <property type="component" value="Chromosome"/>
</dbReference>
<gene>
    <name evidence="3" type="ORF">C1A40_11990</name>
</gene>
<feature type="coiled-coil region" evidence="1">
    <location>
        <begin position="557"/>
        <end position="632"/>
    </location>
</feature>
<evidence type="ECO:0000313" key="4">
    <source>
        <dbReference type="Proteomes" id="UP000236592"/>
    </source>
</evidence>
<evidence type="ECO:0000259" key="2">
    <source>
        <dbReference type="PROSITE" id="PS50853"/>
    </source>
</evidence>
<sequence length="763" mass="85806">MKQFTGKISKSGYIILLWMLCHFQLHAQVFPVQVNPQMIPPYSLKLSEYGTAQSERVIVNMLLTDVADSNRRVTLKIYIENNAGLSIQSTEVVIGAHPIILDGGMPLRLTNLDLQPYFSLQNLSGIAPQQYNKTLPEGLYRFCFEVFDERSGQPLSRKSCATAYLVLNAPPFLNLPNRGEQIPQRDPQNIVFQWTPRHLNATNVQYEFTLAEIWDTGMDPQAAFLASRPLYQTTTYANTLLYGPAETALLPDKNYGWRVRAIVTDGISETAVFKNDGYSEIYYFTYTGACDAPSFLLAEAQNPTTQKILWQGAEHQQYKVQYRKKNYTSPSGGGWEGAVWFENNAYSEQTSIYNLEPGTTYEYRVGGMCKENTGFTYSQVNEFTTMIAASDTPSYTCGITPEIVITNKKPLEALVINDVFTAGDFPVTVKEVSFGNVESSPSGGGAAGGGGFFSGWGYITVPYLENTKIKVNFNRIKINSDYQLTEGVVFTDYDKNWGGVNDVGDEVAVLGSLTDVVKQALTLDIDSDTMKNINKLTDVIINLVKEGNLPKQLATKIEVASNQLEEMKQSYDVAKEEYDKAKTYDEKEAAEEKMENASASFKDAQRNLNIANEEVEKLKKEVRGIIKKAIKELYREGKEKEVLLLSKYTKNYNEVIGEYVNEEDIIFIDFVDIKNTQGATVSNQIKEFYQSEIDLLSTLFSQVLEESENEETIQALIEKSKEIGIDLIKEINEMSAQSDEVIIAHIKEKLIESYKSILINYKI</sequence>
<organism evidence="3 4">
    <name type="scientific">Pseudotamlana carrageenivorans</name>
    <dbReference type="NCBI Taxonomy" id="2069432"/>
    <lineage>
        <taxon>Bacteria</taxon>
        <taxon>Pseudomonadati</taxon>
        <taxon>Bacteroidota</taxon>
        <taxon>Flavobacteriia</taxon>
        <taxon>Flavobacteriales</taxon>
        <taxon>Flavobacteriaceae</taxon>
        <taxon>Pseudotamlana</taxon>
    </lineage>
</organism>
<dbReference type="InterPro" id="IPR036116">
    <property type="entry name" value="FN3_sf"/>
</dbReference>
<evidence type="ECO:0000256" key="1">
    <source>
        <dbReference type="SAM" id="Coils"/>
    </source>
</evidence>
<name>A0A2I7SJR7_9FLAO</name>
<accession>A0A2I7SJR7</accession>
<dbReference type="CDD" id="cd00063">
    <property type="entry name" value="FN3"/>
    <property type="match status" value="1"/>
</dbReference>